<protein>
    <submittedName>
        <fullName evidence="3">DUF349 domain-containing protein</fullName>
    </submittedName>
</protein>
<evidence type="ECO:0000256" key="2">
    <source>
        <dbReference type="SAM" id="MobiDB-lite"/>
    </source>
</evidence>
<accession>A0A4Z0PN31</accession>
<dbReference type="RefSeq" id="WP_135496779.1">
    <property type="nucleotide sequence ID" value="NZ_SRLD01000008.1"/>
</dbReference>
<proteinExistence type="predicted"/>
<evidence type="ECO:0000313" key="4">
    <source>
        <dbReference type="Proteomes" id="UP000297739"/>
    </source>
</evidence>
<evidence type="ECO:0000313" key="3">
    <source>
        <dbReference type="EMBL" id="TGE18048.1"/>
    </source>
</evidence>
<dbReference type="Proteomes" id="UP000297739">
    <property type="component" value="Unassembled WGS sequence"/>
</dbReference>
<dbReference type="EMBL" id="SRLD01000008">
    <property type="protein sequence ID" value="TGE18048.1"/>
    <property type="molecule type" value="Genomic_DNA"/>
</dbReference>
<feature type="coiled-coil region" evidence="1">
    <location>
        <begin position="745"/>
        <end position="806"/>
    </location>
</feature>
<feature type="compositionally biased region" description="Low complexity" evidence="2">
    <location>
        <begin position="36"/>
        <end position="53"/>
    </location>
</feature>
<feature type="compositionally biased region" description="Low complexity" evidence="2">
    <location>
        <begin position="118"/>
        <end position="145"/>
    </location>
</feature>
<keyword evidence="4" id="KW-1185">Reference proteome</keyword>
<dbReference type="Pfam" id="PF03993">
    <property type="entry name" value="DUF349"/>
    <property type="match status" value="5"/>
</dbReference>
<sequence length="812" mass="90013">MLPENENPAPNSSDAASESPMSILERRLAEIQSKQTSDADTTATSEAASTTAEELTERPAQGTPPVADASAGAGTAEPTAATTEGAAEAAAPLSAAEAPAISDSLARAEDHYGHANPGVQSAEAAQSEAAVGSAAEPAPAPAVGSLPASIEATAGSTPEDAAVGPTPSQPETADSAPVTAVNEPVVVLATAADIEDAPAAVAALPTSANDTAAEAAEAAAHSHAAPEEEEEYVPEVAGPDFSTLDLPAQASHLLALLRRPDARQNRKQIFDLHRHYETSIAADRTAARQRFTEGGSEADDFAYSGPEGHADLSKALQDFRDSRARDARAEDEQRAKNLAHKQYLLSQLRQLVESAETKDSSVRIKALQNDWKATGAVPQKEAQEIWNSYHALLDIYYNNRGLFFEMKELDRRRNLEAKEALIVRAEALVQQPSINKALQELRQLHEEWKHIGPVSNEQRDAIWNRFLQASEKVHDRKKEFLNVRSTQENANLTRKTALMEQIKSFAEFQTERVNEWRAKTDELQKLKEEWDGAGLVPRDKAEQLNKQFWGAYKGFFQRKNQFFKSLDEEKNTNLQRKLELCDQAEAALQNPNWEEGREIVIRLQKEWKLVGRVPEKQSDKVWNRFRTACDSFFERKNEEAKQRVQQAQQVSQEQATRLDHIAEAVTALSADAPGTLEGFRQHVEEWRAFDGSTTGPRGSAERAEEKFQALMSKYLDAVPGISYAERTDMLFQLQVERLKSNPDSQQVLYRKEQGLRRDINELENDIATLQTNLEFFARSKNANQLREEYQGRIEEAKARIEGLKKQLKIIRS</sequence>
<feature type="compositionally biased region" description="Low complexity" evidence="2">
    <location>
        <begin position="69"/>
        <end position="100"/>
    </location>
</feature>
<feature type="region of interest" description="Disordered" evidence="2">
    <location>
        <begin position="1"/>
        <end position="180"/>
    </location>
</feature>
<feature type="compositionally biased region" description="Polar residues" evidence="2">
    <location>
        <begin position="8"/>
        <end position="20"/>
    </location>
</feature>
<name>A0A4Z0PN31_9BACT</name>
<keyword evidence="1" id="KW-0175">Coiled coil</keyword>
<evidence type="ECO:0000256" key="1">
    <source>
        <dbReference type="SAM" id="Coils"/>
    </source>
</evidence>
<dbReference type="OrthoDB" id="5422202at2"/>
<gene>
    <name evidence="3" type="ORF">E5J99_05790</name>
</gene>
<comment type="caution">
    <text evidence="3">The sequence shown here is derived from an EMBL/GenBank/DDBJ whole genome shotgun (WGS) entry which is preliminary data.</text>
</comment>
<reference evidence="3 4" key="1">
    <citation type="submission" date="2019-04" db="EMBL/GenBank/DDBJ databases">
        <authorList>
            <person name="Feng G."/>
            <person name="Zhang J."/>
            <person name="Zhu H."/>
        </authorList>
    </citation>
    <scope>NUCLEOTIDE SEQUENCE [LARGE SCALE GENOMIC DNA]</scope>
    <source>
        <strain evidence="3 4">JCM 17223</strain>
    </source>
</reference>
<organism evidence="3 4">
    <name type="scientific">Hymenobacter elongatus</name>
    <dbReference type="NCBI Taxonomy" id="877208"/>
    <lineage>
        <taxon>Bacteria</taxon>
        <taxon>Pseudomonadati</taxon>
        <taxon>Bacteroidota</taxon>
        <taxon>Cytophagia</taxon>
        <taxon>Cytophagales</taxon>
        <taxon>Hymenobacteraceae</taxon>
        <taxon>Hymenobacter</taxon>
    </lineage>
</organism>
<dbReference type="AlphaFoldDB" id="A0A4Z0PN31"/>
<dbReference type="InterPro" id="IPR007139">
    <property type="entry name" value="DUF349"/>
</dbReference>